<name>A0ABM8E526_9HYPH</name>
<dbReference type="Proteomes" id="UP001317629">
    <property type="component" value="Chromosome"/>
</dbReference>
<dbReference type="EMBL" id="AP027142">
    <property type="protein sequence ID" value="BDV32908.1"/>
    <property type="molecule type" value="Genomic_DNA"/>
</dbReference>
<feature type="chain" id="PRO_5046181628" description="Sulfur globule protein" evidence="1">
    <location>
        <begin position="29"/>
        <end position="133"/>
    </location>
</feature>
<evidence type="ECO:0000313" key="3">
    <source>
        <dbReference type="Proteomes" id="UP001317629"/>
    </source>
</evidence>
<keyword evidence="3" id="KW-1185">Reference proteome</keyword>
<sequence>MYCSRSRNLTAALCAAAAVSAAPAPSFAGVMSVTGKDAISLSQPAEQIHWRAYQHRHHRWHMGWRYGGPRYRYGMYPGWTTAPAAYGSAYPAGMYGSAYPGCATPGYYGYAGDGLFGLGAPGGGLFGLGLGPL</sequence>
<proteinExistence type="predicted"/>
<evidence type="ECO:0000256" key="1">
    <source>
        <dbReference type="SAM" id="SignalP"/>
    </source>
</evidence>
<feature type="signal peptide" evidence="1">
    <location>
        <begin position="1"/>
        <end position="28"/>
    </location>
</feature>
<organism evidence="2 3">
    <name type="scientific">Methylocystis iwaonis</name>
    <dbReference type="NCBI Taxonomy" id="2885079"/>
    <lineage>
        <taxon>Bacteria</taxon>
        <taxon>Pseudomonadati</taxon>
        <taxon>Pseudomonadota</taxon>
        <taxon>Alphaproteobacteria</taxon>
        <taxon>Hyphomicrobiales</taxon>
        <taxon>Methylocystaceae</taxon>
        <taxon>Methylocystis</taxon>
    </lineage>
</organism>
<gene>
    <name evidence="2" type="ORF">SS37A_04370</name>
</gene>
<accession>A0ABM8E526</accession>
<keyword evidence="1" id="KW-0732">Signal</keyword>
<evidence type="ECO:0008006" key="4">
    <source>
        <dbReference type="Google" id="ProtNLM"/>
    </source>
</evidence>
<protein>
    <recommendedName>
        <fullName evidence="4">Sulfur globule protein</fullName>
    </recommendedName>
</protein>
<dbReference type="RefSeq" id="WP_281930158.1">
    <property type="nucleotide sequence ID" value="NZ_AP027142.1"/>
</dbReference>
<evidence type="ECO:0000313" key="2">
    <source>
        <dbReference type="EMBL" id="BDV32908.1"/>
    </source>
</evidence>
<reference evidence="2 3" key="1">
    <citation type="journal article" date="2023" name="Int. J. Syst. Evol. Microbiol.">
        <title>Methylocystis iwaonis sp. nov., a type II methane-oxidizing bacterium from surface soil of a rice paddy field in Japan, and emended description of the genus Methylocystis (ex Whittenbury et al. 1970) Bowman et al. 1993.</title>
        <authorList>
            <person name="Kaise H."/>
            <person name="Sawadogo J.B."/>
            <person name="Alam M.S."/>
            <person name="Ueno C."/>
            <person name="Dianou D."/>
            <person name="Shinjo R."/>
            <person name="Asakawa S."/>
        </authorList>
    </citation>
    <scope>NUCLEOTIDE SEQUENCE [LARGE SCALE GENOMIC DNA]</scope>
    <source>
        <strain evidence="2 3">SS37A-Re</strain>
    </source>
</reference>